<evidence type="ECO:0008006" key="4">
    <source>
        <dbReference type="Google" id="ProtNLM"/>
    </source>
</evidence>
<dbReference type="GeneID" id="25245228"/>
<evidence type="ECO:0000313" key="2">
    <source>
        <dbReference type="EMBL" id="AKU07068.1"/>
    </source>
</evidence>
<gene>
    <name evidence="2" type="ORF">ABY42_04665</name>
</gene>
<proteinExistence type="predicted"/>
<keyword evidence="1" id="KW-1133">Transmembrane helix</keyword>
<dbReference type="RefSeq" id="WP_050458833.1">
    <property type="nucleotide sequence ID" value="NZ_CP011947.1"/>
</dbReference>
<protein>
    <recommendedName>
        <fullName evidence="4">CARDB domain-containing protein</fullName>
    </recommendedName>
</protein>
<dbReference type="PATRIC" id="fig|35746.4.peg.992"/>
<dbReference type="AlphaFoldDB" id="A0A0K1IRX4"/>
<dbReference type="KEGG" id="hgi:ABY42_04665"/>
<dbReference type="Gene3D" id="2.60.40.10">
    <property type="entry name" value="Immunoglobulins"/>
    <property type="match status" value="1"/>
</dbReference>
<dbReference type="PANTHER" id="PTHR35902">
    <property type="entry name" value="S-LAYER DOMAIN-LIKE PROTEIN-RELATED"/>
    <property type="match status" value="1"/>
</dbReference>
<evidence type="ECO:0000313" key="3">
    <source>
        <dbReference type="Proteomes" id="UP000066124"/>
    </source>
</evidence>
<organism evidence="2 3">
    <name type="scientific">Haloferax gibbonsii</name>
    <dbReference type="NCBI Taxonomy" id="35746"/>
    <lineage>
        <taxon>Archaea</taxon>
        <taxon>Methanobacteriati</taxon>
        <taxon>Methanobacteriota</taxon>
        <taxon>Stenosarchaea group</taxon>
        <taxon>Halobacteria</taxon>
        <taxon>Halobacteriales</taxon>
        <taxon>Haloferacaceae</taxon>
        <taxon>Haloferax</taxon>
    </lineage>
</organism>
<accession>A0A0K1IRX4</accession>
<dbReference type="EMBL" id="CP011947">
    <property type="protein sequence ID" value="AKU07068.1"/>
    <property type="molecule type" value="Genomic_DNA"/>
</dbReference>
<dbReference type="InterPro" id="IPR013783">
    <property type="entry name" value="Ig-like_fold"/>
</dbReference>
<sequence>MSRRALSVALLVVVVFAGLPAPTLGAEATAYIDDVSVSPAQPTPGERFILSTTVQNAQNSPSNLQVTDVYVRTASGSNDLARAEDLGTIPPGSDLQIPLSVRLADAGTYDLRVTVVGRSDGQVQRLQYPVVVRVREGGPQVTVEVGDAVIGTETPVQVTVSNGEEEVARNLRLSVAAEDATVRNDTRVVPRLDSGQAQTFQFDVTPGATDSEVTATLRYTTADGNARTTTTTAPLAADELRENVRLDATLGDGARPAVVVDVTNLGNAPLEDLVLSLRDGDATVVGNPVGTVAAESTRTVRLNVSSVDRATLDVVADYETGGRDGSAATTIDYVAAPGRISLTGVDVEREDGKIHISGSASNVGLSDAQSVVVRVVPTDSVTPERPYKEYFVGSVPASDFASFDLYATVDDGVTSVPVEVTYLADGRERTVETTVDVSDLSQPVDSNDGGGGLGTTLLLVGGLVALLIVVGVGIYAYRRR</sequence>
<feature type="transmembrane region" description="Helical" evidence="1">
    <location>
        <begin position="457"/>
        <end position="477"/>
    </location>
</feature>
<keyword evidence="1" id="KW-0812">Transmembrane</keyword>
<name>A0A0K1IRX4_HALGI</name>
<dbReference type="PANTHER" id="PTHR35902:SF6">
    <property type="entry name" value="CONSERVED WITHIN P. AEROPHILUM"/>
    <property type="match status" value="1"/>
</dbReference>
<evidence type="ECO:0000256" key="1">
    <source>
        <dbReference type="SAM" id="Phobius"/>
    </source>
</evidence>
<reference evidence="3" key="1">
    <citation type="journal article" date="2015" name="J. Biotechnol.">
        <title>Complete genome sequence of Haloferax gibbonsii strain ARA6, a potential producer of polyhydroxyalkanoates and halocins isolated from Araruama, Rio de Janeiro, Brasil.</title>
        <authorList>
            <person name="Pinto L.H."/>
            <person name="D'Alincourt Carvalho-Assef A.P."/>
            <person name="Vieira R.P."/>
            <person name="Clementino M.M."/>
            <person name="Albano R.M."/>
        </authorList>
    </citation>
    <scope>NUCLEOTIDE SEQUENCE [LARGE SCALE GENOMIC DNA]</scope>
    <source>
        <strain evidence="3">ARA6</strain>
    </source>
</reference>
<keyword evidence="1" id="KW-0472">Membrane</keyword>
<dbReference type="Proteomes" id="UP000066124">
    <property type="component" value="Chromosome"/>
</dbReference>